<reference evidence="1" key="1">
    <citation type="submission" date="2014-11" db="EMBL/GenBank/DDBJ databases">
        <authorList>
            <person name="Amaro Gonzalez C."/>
        </authorList>
    </citation>
    <scope>NUCLEOTIDE SEQUENCE</scope>
</reference>
<sequence>MGKFGAFPVLSSRTAVHQGLIGLFWEGPMLVYCESVGFA</sequence>
<organism evidence="1">
    <name type="scientific">Anguilla anguilla</name>
    <name type="common">European freshwater eel</name>
    <name type="synonym">Muraena anguilla</name>
    <dbReference type="NCBI Taxonomy" id="7936"/>
    <lineage>
        <taxon>Eukaryota</taxon>
        <taxon>Metazoa</taxon>
        <taxon>Chordata</taxon>
        <taxon>Craniata</taxon>
        <taxon>Vertebrata</taxon>
        <taxon>Euteleostomi</taxon>
        <taxon>Actinopterygii</taxon>
        <taxon>Neopterygii</taxon>
        <taxon>Teleostei</taxon>
        <taxon>Anguilliformes</taxon>
        <taxon>Anguillidae</taxon>
        <taxon>Anguilla</taxon>
    </lineage>
</organism>
<protein>
    <submittedName>
        <fullName evidence="1">Uncharacterized protein</fullName>
    </submittedName>
</protein>
<reference evidence="1" key="2">
    <citation type="journal article" date="2015" name="Fish Shellfish Immunol.">
        <title>Early steps in the European eel (Anguilla anguilla)-Vibrio vulnificus interaction in the gills: Role of the RtxA13 toxin.</title>
        <authorList>
            <person name="Callol A."/>
            <person name="Pajuelo D."/>
            <person name="Ebbesson L."/>
            <person name="Teles M."/>
            <person name="MacKenzie S."/>
            <person name="Amaro C."/>
        </authorList>
    </citation>
    <scope>NUCLEOTIDE SEQUENCE</scope>
</reference>
<evidence type="ECO:0000313" key="1">
    <source>
        <dbReference type="EMBL" id="JAH43105.1"/>
    </source>
</evidence>
<name>A0A0E9SQZ9_ANGAN</name>
<dbReference type="EMBL" id="GBXM01065472">
    <property type="protein sequence ID" value="JAH43105.1"/>
    <property type="molecule type" value="Transcribed_RNA"/>
</dbReference>
<proteinExistence type="predicted"/>
<dbReference type="AlphaFoldDB" id="A0A0E9SQZ9"/>
<accession>A0A0E9SQZ9</accession>